<gene>
    <name evidence="2" type="ORF">FCALED_LOCUS6537</name>
</gene>
<sequence>MLEKNQKSNNPTAAESSNITQPPVIIMKVDQTSEITPSPLDKEKNKETDTVIEISTNNITFVNVINLSSSNIR</sequence>
<evidence type="ECO:0000256" key="1">
    <source>
        <dbReference type="SAM" id="MobiDB-lite"/>
    </source>
</evidence>
<protein>
    <submittedName>
        <fullName evidence="2">9202_t:CDS:1</fullName>
    </submittedName>
</protein>
<name>A0A9N9BD92_9GLOM</name>
<evidence type="ECO:0000313" key="2">
    <source>
        <dbReference type="EMBL" id="CAG8559700.1"/>
    </source>
</evidence>
<dbReference type="AlphaFoldDB" id="A0A9N9BD92"/>
<reference evidence="2" key="1">
    <citation type="submission" date="2021-06" db="EMBL/GenBank/DDBJ databases">
        <authorList>
            <person name="Kallberg Y."/>
            <person name="Tangrot J."/>
            <person name="Rosling A."/>
        </authorList>
    </citation>
    <scope>NUCLEOTIDE SEQUENCE</scope>
    <source>
        <strain evidence="2">UK204</strain>
    </source>
</reference>
<comment type="caution">
    <text evidence="2">The sequence shown here is derived from an EMBL/GenBank/DDBJ whole genome shotgun (WGS) entry which is preliminary data.</text>
</comment>
<feature type="compositionally biased region" description="Polar residues" evidence="1">
    <location>
        <begin position="7"/>
        <end position="21"/>
    </location>
</feature>
<dbReference type="Proteomes" id="UP000789570">
    <property type="component" value="Unassembled WGS sequence"/>
</dbReference>
<accession>A0A9N9BD92</accession>
<dbReference type="EMBL" id="CAJVPQ010001578">
    <property type="protein sequence ID" value="CAG8559700.1"/>
    <property type="molecule type" value="Genomic_DNA"/>
</dbReference>
<proteinExistence type="predicted"/>
<evidence type="ECO:0000313" key="3">
    <source>
        <dbReference type="Proteomes" id="UP000789570"/>
    </source>
</evidence>
<organism evidence="2 3">
    <name type="scientific">Funneliformis caledonium</name>
    <dbReference type="NCBI Taxonomy" id="1117310"/>
    <lineage>
        <taxon>Eukaryota</taxon>
        <taxon>Fungi</taxon>
        <taxon>Fungi incertae sedis</taxon>
        <taxon>Mucoromycota</taxon>
        <taxon>Glomeromycotina</taxon>
        <taxon>Glomeromycetes</taxon>
        <taxon>Glomerales</taxon>
        <taxon>Glomeraceae</taxon>
        <taxon>Funneliformis</taxon>
    </lineage>
</organism>
<keyword evidence="3" id="KW-1185">Reference proteome</keyword>
<feature type="region of interest" description="Disordered" evidence="1">
    <location>
        <begin position="1"/>
        <end position="24"/>
    </location>
</feature>